<proteinExistence type="predicted"/>
<dbReference type="RefSeq" id="WP_145380321.1">
    <property type="nucleotide sequence ID" value="NZ_CAXBED010000236.1"/>
</dbReference>
<dbReference type="OrthoDB" id="260679at2"/>
<feature type="transmembrane region" description="Helical" evidence="2">
    <location>
        <begin position="105"/>
        <end position="128"/>
    </location>
</feature>
<feature type="transmembrane region" description="Helical" evidence="2">
    <location>
        <begin position="140"/>
        <end position="162"/>
    </location>
</feature>
<name>A0A517ZYI9_9PLAN</name>
<feature type="coiled-coil region" evidence="1">
    <location>
        <begin position="3"/>
        <end position="30"/>
    </location>
</feature>
<dbReference type="AlphaFoldDB" id="A0A517ZYI9"/>
<organism evidence="3 4">
    <name type="scientific">Symmachiella dynata</name>
    <dbReference type="NCBI Taxonomy" id="2527995"/>
    <lineage>
        <taxon>Bacteria</taxon>
        <taxon>Pseudomonadati</taxon>
        <taxon>Planctomycetota</taxon>
        <taxon>Planctomycetia</taxon>
        <taxon>Planctomycetales</taxon>
        <taxon>Planctomycetaceae</taxon>
        <taxon>Symmachiella</taxon>
    </lineage>
</organism>
<keyword evidence="2" id="KW-0812">Transmembrane</keyword>
<gene>
    <name evidence="3" type="ORF">Mal52_60430</name>
</gene>
<protein>
    <submittedName>
        <fullName evidence="3">Uncharacterized protein</fullName>
    </submittedName>
</protein>
<feature type="transmembrane region" description="Helical" evidence="2">
    <location>
        <begin position="182"/>
        <end position="201"/>
    </location>
</feature>
<keyword evidence="1" id="KW-0175">Coiled coil</keyword>
<keyword evidence="4" id="KW-1185">Reference proteome</keyword>
<feature type="transmembrane region" description="Helical" evidence="2">
    <location>
        <begin position="41"/>
        <end position="64"/>
    </location>
</feature>
<reference evidence="3 4" key="1">
    <citation type="submission" date="2019-02" db="EMBL/GenBank/DDBJ databases">
        <title>Deep-cultivation of Planctomycetes and their phenomic and genomic characterization uncovers novel biology.</title>
        <authorList>
            <person name="Wiegand S."/>
            <person name="Jogler M."/>
            <person name="Boedeker C."/>
            <person name="Pinto D."/>
            <person name="Vollmers J."/>
            <person name="Rivas-Marin E."/>
            <person name="Kohn T."/>
            <person name="Peeters S.H."/>
            <person name="Heuer A."/>
            <person name="Rast P."/>
            <person name="Oberbeckmann S."/>
            <person name="Bunk B."/>
            <person name="Jeske O."/>
            <person name="Meyerdierks A."/>
            <person name="Storesund J.E."/>
            <person name="Kallscheuer N."/>
            <person name="Luecker S."/>
            <person name="Lage O.M."/>
            <person name="Pohl T."/>
            <person name="Merkel B.J."/>
            <person name="Hornburger P."/>
            <person name="Mueller R.-W."/>
            <person name="Bruemmer F."/>
            <person name="Labrenz M."/>
            <person name="Spormann A.M."/>
            <person name="Op den Camp H."/>
            <person name="Overmann J."/>
            <person name="Amann R."/>
            <person name="Jetten M.S.M."/>
            <person name="Mascher T."/>
            <person name="Medema M.H."/>
            <person name="Devos D.P."/>
            <person name="Kaster A.-K."/>
            <person name="Ovreas L."/>
            <person name="Rohde M."/>
            <person name="Galperin M.Y."/>
            <person name="Jogler C."/>
        </authorList>
    </citation>
    <scope>NUCLEOTIDE SEQUENCE [LARGE SCALE GENOMIC DNA]</scope>
    <source>
        <strain evidence="3 4">Mal52</strain>
    </source>
</reference>
<accession>A0A517ZYI9</accession>
<keyword evidence="2" id="KW-1133">Transmembrane helix</keyword>
<keyword evidence="2" id="KW-0472">Membrane</keyword>
<dbReference type="Proteomes" id="UP000319383">
    <property type="component" value="Chromosome"/>
</dbReference>
<evidence type="ECO:0000313" key="3">
    <source>
        <dbReference type="EMBL" id="QDU47511.1"/>
    </source>
</evidence>
<evidence type="ECO:0000256" key="1">
    <source>
        <dbReference type="SAM" id="Coils"/>
    </source>
</evidence>
<evidence type="ECO:0000313" key="4">
    <source>
        <dbReference type="Proteomes" id="UP000319383"/>
    </source>
</evidence>
<dbReference type="KEGG" id="sdyn:Mal52_60430"/>
<sequence>MDDHEKQAELQQLKERVERLESEIEQSHTTVPWQPTGYYTAYYATSGFMLGIFGAATSLLVNVISAPLVGKSPLELICVYLTFPLGEKALLLADQTQKVYTVSNGLILTIGCCLYLATGMLLGVPFYLALTRLTQNASTLMRYGVAAALSIVVWLINFYAILSWLQPALFGGNWIVELIPPWVAAVTHLVFGLTIAVLYPLGQFVPYQRPTEKS</sequence>
<dbReference type="EMBL" id="CP036276">
    <property type="protein sequence ID" value="QDU47511.1"/>
    <property type="molecule type" value="Genomic_DNA"/>
</dbReference>
<evidence type="ECO:0000256" key="2">
    <source>
        <dbReference type="SAM" id="Phobius"/>
    </source>
</evidence>